<dbReference type="SUPFAM" id="SSF50630">
    <property type="entry name" value="Acid proteases"/>
    <property type="match status" value="1"/>
</dbReference>
<keyword evidence="1" id="KW-0863">Zinc-finger</keyword>
<organism evidence="3">
    <name type="scientific">Amphimedon queenslandica</name>
    <name type="common">Sponge</name>
    <dbReference type="NCBI Taxonomy" id="400682"/>
    <lineage>
        <taxon>Eukaryota</taxon>
        <taxon>Metazoa</taxon>
        <taxon>Porifera</taxon>
        <taxon>Demospongiae</taxon>
        <taxon>Heteroscleromorpha</taxon>
        <taxon>Haplosclerida</taxon>
        <taxon>Niphatidae</taxon>
        <taxon>Amphimedon</taxon>
    </lineage>
</organism>
<dbReference type="OMA" id="HQIPSIN"/>
<feature type="domain" description="CCHC-type" evidence="2">
    <location>
        <begin position="16"/>
        <end position="30"/>
    </location>
</feature>
<dbReference type="InterPro" id="IPR043128">
    <property type="entry name" value="Rev_trsase/Diguanyl_cyclase"/>
</dbReference>
<dbReference type="InterPro" id="IPR001878">
    <property type="entry name" value="Znf_CCHC"/>
</dbReference>
<proteinExistence type="predicted"/>
<dbReference type="Gene3D" id="3.10.10.10">
    <property type="entry name" value="HIV Type 1 Reverse Transcriptase, subunit A, domain 1"/>
    <property type="match status" value="1"/>
</dbReference>
<dbReference type="InterPro" id="IPR036875">
    <property type="entry name" value="Znf_CCHC_sf"/>
</dbReference>
<dbReference type="GO" id="GO:0003676">
    <property type="term" value="F:nucleic acid binding"/>
    <property type="evidence" value="ECO:0007669"/>
    <property type="project" value="InterPro"/>
</dbReference>
<dbReference type="eggNOG" id="KOG0017">
    <property type="taxonomic scope" value="Eukaryota"/>
</dbReference>
<dbReference type="SUPFAM" id="SSF56672">
    <property type="entry name" value="DNA/RNA polymerases"/>
    <property type="match status" value="1"/>
</dbReference>
<dbReference type="SMART" id="SM00343">
    <property type="entry name" value="ZnF_C2HC"/>
    <property type="match status" value="1"/>
</dbReference>
<sequence>MSNHTSDRCYYKNATCFSCNKTGHISKVCRAKSRKDYGKRQLTQPVHDMSTNHDNPDEYLLVAVNLTDSHSKPNMVSVNMDGIDIDMELDTGAAVSIMSEDTFRCHWPNKELQTSDTKLKTYSGEPLFVKGTINVQVKYGVQSVKVPLLVVVGKGPTLFGQEWLSNIKLDWKSIHNIQSDALYVLLQKYAQLFTEGLGKLMGFKANIQVDPQVSPKFHKPCPIPYAYKPLVEEELERLSSLGIITPVQFVDWAAPIVPVLKWDKKSVRICGVYNVMVNQASRLKCYPIPKLDDLLTSLAGVVFF</sequence>
<dbReference type="InterPro" id="IPR043502">
    <property type="entry name" value="DNA/RNA_pol_sf"/>
</dbReference>
<dbReference type="PANTHER" id="PTHR37984:SF13">
    <property type="entry name" value="RIBONUCLEASE H"/>
    <property type="match status" value="1"/>
</dbReference>
<reference evidence="3" key="1">
    <citation type="submission" date="2017-05" db="UniProtKB">
        <authorList>
            <consortium name="EnsemblMetazoa"/>
        </authorList>
    </citation>
    <scope>IDENTIFICATION</scope>
</reference>
<dbReference type="PANTHER" id="PTHR37984">
    <property type="entry name" value="PROTEIN CBG26694"/>
    <property type="match status" value="1"/>
</dbReference>
<protein>
    <recommendedName>
        <fullName evidence="2">CCHC-type domain-containing protein</fullName>
    </recommendedName>
</protein>
<dbReference type="OrthoDB" id="775972at2759"/>
<keyword evidence="1" id="KW-0479">Metal-binding</keyword>
<evidence type="ECO:0000259" key="2">
    <source>
        <dbReference type="PROSITE" id="PS50158"/>
    </source>
</evidence>
<accession>A0A1X7SZW9</accession>
<dbReference type="PROSITE" id="PS50158">
    <property type="entry name" value="ZF_CCHC"/>
    <property type="match status" value="1"/>
</dbReference>
<dbReference type="EnsemblMetazoa" id="Aqu2.1.07703_001">
    <property type="protein sequence ID" value="Aqu2.1.07703_001"/>
    <property type="gene ID" value="Aqu2.1.07703"/>
</dbReference>
<keyword evidence="1" id="KW-0862">Zinc</keyword>
<evidence type="ECO:0000313" key="3">
    <source>
        <dbReference type="EnsemblMetazoa" id="Aqu2.1.07703_001"/>
    </source>
</evidence>
<dbReference type="Gene3D" id="3.30.70.270">
    <property type="match status" value="1"/>
</dbReference>
<dbReference type="Gene3D" id="2.40.70.10">
    <property type="entry name" value="Acid Proteases"/>
    <property type="match status" value="1"/>
</dbReference>
<evidence type="ECO:0000256" key="1">
    <source>
        <dbReference type="PROSITE-ProRule" id="PRU00047"/>
    </source>
</evidence>
<dbReference type="SUPFAM" id="SSF57756">
    <property type="entry name" value="Retrovirus zinc finger-like domains"/>
    <property type="match status" value="1"/>
</dbReference>
<dbReference type="AlphaFoldDB" id="A0A1X7SZW9"/>
<dbReference type="InterPro" id="IPR021109">
    <property type="entry name" value="Peptidase_aspartic_dom_sf"/>
</dbReference>
<dbReference type="GO" id="GO:0008270">
    <property type="term" value="F:zinc ion binding"/>
    <property type="evidence" value="ECO:0007669"/>
    <property type="project" value="UniProtKB-KW"/>
</dbReference>
<name>A0A1X7SZW9_AMPQE</name>
<dbReference type="InParanoid" id="A0A1X7SZW9"/>
<dbReference type="InterPro" id="IPR050951">
    <property type="entry name" value="Retrovirus_Pol_polyprotein"/>
</dbReference>